<gene>
    <name evidence="3" type="ORF">HNR45_000256</name>
</gene>
<dbReference type="NCBIfam" id="NF009150">
    <property type="entry name" value="PRK12497.1-3"/>
    <property type="match status" value="1"/>
</dbReference>
<dbReference type="GO" id="GO:0004519">
    <property type="term" value="F:endonuclease activity"/>
    <property type="evidence" value="ECO:0007669"/>
    <property type="project" value="UniProtKB-KW"/>
</dbReference>
<dbReference type="NCBIfam" id="NF009154">
    <property type="entry name" value="PRK12497.3-3"/>
    <property type="match status" value="1"/>
</dbReference>
<keyword evidence="3" id="KW-0540">Nuclease</keyword>
<dbReference type="InterPro" id="IPR011856">
    <property type="entry name" value="tRNA_endonuc-like_dom_sf"/>
</dbReference>
<dbReference type="OrthoDB" id="9802516at2"/>
<dbReference type="RefSeq" id="WP_024048970.1">
    <property type="nucleotide sequence ID" value="NZ_CABWNB010000001.1"/>
</dbReference>
<reference evidence="3 4" key="1">
    <citation type="submission" date="2020-08" db="EMBL/GenBank/DDBJ databases">
        <title>Genomic Encyclopedia of Type Strains, Phase IV (KMG-IV): sequencing the most valuable type-strain genomes for metagenomic binning, comparative biology and taxonomic classification.</title>
        <authorList>
            <person name="Goeker M."/>
        </authorList>
    </citation>
    <scope>NUCLEOTIDE SEQUENCE [LARGE SCALE GENOMIC DNA]</scope>
    <source>
        <strain evidence="3 4">DSM 21255</strain>
    </source>
</reference>
<evidence type="ECO:0000256" key="2">
    <source>
        <dbReference type="HAMAP-Rule" id="MF_00048"/>
    </source>
</evidence>
<accession>A0A841QXD3</accession>
<dbReference type="SUPFAM" id="SSF52980">
    <property type="entry name" value="Restriction endonuclease-like"/>
    <property type="match status" value="1"/>
</dbReference>
<dbReference type="Gene3D" id="3.40.1350.10">
    <property type="match status" value="1"/>
</dbReference>
<proteinExistence type="inferred from homology"/>
<sequence length="117" mass="13085">MSRHNDLGAEGEALAASYLETQGYCIQARNFRSGKGEIDIIASDGDTIVFVEVKTRSTARFGLPREAVTPFKQNMLRKTAMAYLVQLSKEIPCRFDVVEIQIHANGTYQLNQLKNAF</sequence>
<dbReference type="NCBIfam" id="TIGR00252">
    <property type="entry name" value="YraN family protein"/>
    <property type="match status" value="1"/>
</dbReference>
<dbReference type="PANTHER" id="PTHR34039">
    <property type="entry name" value="UPF0102 PROTEIN YRAN"/>
    <property type="match status" value="1"/>
</dbReference>
<dbReference type="HAMAP" id="MF_00048">
    <property type="entry name" value="UPF0102"/>
    <property type="match status" value="1"/>
</dbReference>
<protein>
    <recommendedName>
        <fullName evidence="2">UPF0102 protein HNR45_000256</fullName>
    </recommendedName>
</protein>
<dbReference type="Proteomes" id="UP000591941">
    <property type="component" value="Unassembled WGS sequence"/>
</dbReference>
<organism evidence="3 4">
    <name type="scientific">Negativicoccus succinicivorans</name>
    <dbReference type="NCBI Taxonomy" id="620903"/>
    <lineage>
        <taxon>Bacteria</taxon>
        <taxon>Bacillati</taxon>
        <taxon>Bacillota</taxon>
        <taxon>Negativicutes</taxon>
        <taxon>Veillonellales</taxon>
        <taxon>Veillonellaceae</taxon>
        <taxon>Negativicoccus</taxon>
    </lineage>
</organism>
<dbReference type="InterPro" id="IPR003509">
    <property type="entry name" value="UPF0102_YraN-like"/>
</dbReference>
<dbReference type="InterPro" id="IPR011335">
    <property type="entry name" value="Restrct_endonuc-II-like"/>
</dbReference>
<dbReference type="GeneID" id="93485546"/>
<evidence type="ECO:0000313" key="3">
    <source>
        <dbReference type="EMBL" id="MBB6477234.1"/>
    </source>
</evidence>
<dbReference type="EMBL" id="JACHHI010000001">
    <property type="protein sequence ID" value="MBB6477234.1"/>
    <property type="molecule type" value="Genomic_DNA"/>
</dbReference>
<comment type="similarity">
    <text evidence="1 2">Belongs to the UPF0102 family.</text>
</comment>
<keyword evidence="4" id="KW-1185">Reference proteome</keyword>
<evidence type="ECO:0000256" key="1">
    <source>
        <dbReference type="ARBA" id="ARBA00006738"/>
    </source>
</evidence>
<evidence type="ECO:0000313" key="4">
    <source>
        <dbReference type="Proteomes" id="UP000591941"/>
    </source>
</evidence>
<comment type="caution">
    <text evidence="3">The sequence shown here is derived from an EMBL/GenBank/DDBJ whole genome shotgun (WGS) entry which is preliminary data.</text>
</comment>
<dbReference type="Pfam" id="PF02021">
    <property type="entry name" value="UPF0102"/>
    <property type="match status" value="1"/>
</dbReference>
<keyword evidence="3" id="KW-0378">Hydrolase</keyword>
<dbReference type="CDD" id="cd20736">
    <property type="entry name" value="PoNe_Nuclease"/>
    <property type="match status" value="1"/>
</dbReference>
<dbReference type="PANTHER" id="PTHR34039:SF1">
    <property type="entry name" value="UPF0102 PROTEIN YRAN"/>
    <property type="match status" value="1"/>
</dbReference>
<keyword evidence="3" id="KW-0255">Endonuclease</keyword>
<dbReference type="AlphaFoldDB" id="A0A841QXD3"/>
<name>A0A841QXD3_9FIRM</name>
<dbReference type="GO" id="GO:0003676">
    <property type="term" value="F:nucleic acid binding"/>
    <property type="evidence" value="ECO:0007669"/>
    <property type="project" value="InterPro"/>
</dbReference>